<dbReference type="Pfam" id="PF00005">
    <property type="entry name" value="ABC_tran"/>
    <property type="match status" value="2"/>
</dbReference>
<dbReference type="SMART" id="SM00382">
    <property type="entry name" value="AAA"/>
    <property type="match status" value="2"/>
</dbReference>
<dbReference type="GO" id="GO:0043190">
    <property type="term" value="C:ATP-binding cassette (ABC) transporter complex"/>
    <property type="evidence" value="ECO:0007669"/>
    <property type="project" value="TreeGrafter"/>
</dbReference>
<feature type="region of interest" description="Disordered" evidence="9">
    <location>
        <begin position="277"/>
        <end position="325"/>
    </location>
</feature>
<dbReference type="PROSITE" id="PS50893">
    <property type="entry name" value="ABC_TRANSPORTER_2"/>
    <property type="match status" value="2"/>
</dbReference>
<comment type="caution">
    <text evidence="11">The sequence shown here is derived from an EMBL/GenBank/DDBJ whole genome shotgun (WGS) entry which is preliminary data.</text>
</comment>
<evidence type="ECO:0000256" key="3">
    <source>
        <dbReference type="ARBA" id="ARBA00022448"/>
    </source>
</evidence>
<evidence type="ECO:0000313" key="11">
    <source>
        <dbReference type="EMBL" id="TYA10874.1"/>
    </source>
</evidence>
<evidence type="ECO:0000259" key="10">
    <source>
        <dbReference type="PROSITE" id="PS50893"/>
    </source>
</evidence>
<keyword evidence="3" id="KW-0813">Transport</keyword>
<dbReference type="InterPro" id="IPR027417">
    <property type="entry name" value="P-loop_NTPase"/>
</dbReference>
<dbReference type="InterPro" id="IPR017871">
    <property type="entry name" value="ABC_transporter-like_CS"/>
</dbReference>
<protein>
    <submittedName>
        <fullName evidence="11">ABC transporter ATP-binding protein</fullName>
    </submittedName>
</protein>
<dbReference type="GO" id="GO:0016887">
    <property type="term" value="F:ATP hydrolysis activity"/>
    <property type="evidence" value="ECO:0007669"/>
    <property type="project" value="InterPro"/>
</dbReference>
<dbReference type="OrthoDB" id="501320at2"/>
<dbReference type="GO" id="GO:0005524">
    <property type="term" value="F:ATP binding"/>
    <property type="evidence" value="ECO:0007669"/>
    <property type="project" value="UniProtKB-KW"/>
</dbReference>
<sequence>MGGFHADLPPAGAAKTPMSGEPAGEVRDLRLKFPGEDTFVFKDLTFRVERGEKLLLLGPSGSGKSTLLQVLSGMIPELVDVPMRYSERVLPSAWGMLFQDPDTQFCMPYVDEELAFVLENRRVPREEMAPRMRDVLKKVGLELKELHVPIGTLSQGMKQRLALASILLMEPEVLFLDEPSALLDPPGRKQIWQAVREVAEARTLIIVEHRIEELLELELVDRVALFGPEGRLLGQGPPEELFRSYRKELLAYGIWHPGVWDGYVADFLEAYQETGPTVGGQKADSYRQAPEGREQGAQVCKPAGKKHGQTAPLTERKSVGEPAGQPVGQPVMVLTDFRGFRQGRPVIHAAQASVYPGDFIAVTGPNGAGKSSLLLSLMGLLPSEGGYRLSGQDMSWSKLRNKMVRAVAREVGFVFQNPEFQFVGNRVDQEIAFSLLEETAGSEEVSRLVDEALIRFGLAGLEARHPYQLSLGQKRRLSVAGAAVLKRPVLLLDEPTFGQDAVNTFAILDLCEELRREGAAILMVTHEEKIAETIATRKWEVRDGVLTDCGLTERGRPRAGIANPATVGVEGTAAANGERVSV</sequence>
<comment type="similarity">
    <text evidence="2">Belongs to the ABC transporter superfamily.</text>
</comment>
<keyword evidence="6 11" id="KW-0067">ATP-binding</keyword>
<dbReference type="InterPro" id="IPR015856">
    <property type="entry name" value="ABC_transpr_CbiO/EcfA_su"/>
</dbReference>
<keyword evidence="12" id="KW-1185">Reference proteome</keyword>
<gene>
    <name evidence="11" type="ORF">FRY98_24180</name>
</gene>
<comment type="subcellular location">
    <subcellularLocation>
        <location evidence="1">Cell membrane</location>
        <topology evidence="1">Peripheral membrane protein</topology>
    </subcellularLocation>
</comment>
<dbReference type="Proteomes" id="UP000325218">
    <property type="component" value="Unassembled WGS sequence"/>
</dbReference>
<keyword evidence="4" id="KW-1003">Cell membrane</keyword>
<dbReference type="Gene3D" id="3.40.50.300">
    <property type="entry name" value="P-loop containing nucleotide triphosphate hydrolases"/>
    <property type="match status" value="2"/>
</dbReference>
<evidence type="ECO:0000256" key="4">
    <source>
        <dbReference type="ARBA" id="ARBA00022475"/>
    </source>
</evidence>
<feature type="domain" description="ABC transporter" evidence="10">
    <location>
        <begin position="26"/>
        <end position="254"/>
    </location>
</feature>
<keyword evidence="8" id="KW-0472">Membrane</keyword>
<dbReference type="InterPro" id="IPR003593">
    <property type="entry name" value="AAA+_ATPase"/>
</dbReference>
<evidence type="ECO:0000256" key="8">
    <source>
        <dbReference type="ARBA" id="ARBA00023136"/>
    </source>
</evidence>
<evidence type="ECO:0000256" key="7">
    <source>
        <dbReference type="ARBA" id="ARBA00022967"/>
    </source>
</evidence>
<accession>A0A5D0CNS4</accession>
<dbReference type="GO" id="GO:0042626">
    <property type="term" value="F:ATPase-coupled transmembrane transporter activity"/>
    <property type="evidence" value="ECO:0007669"/>
    <property type="project" value="TreeGrafter"/>
</dbReference>
<dbReference type="PANTHER" id="PTHR43553:SF27">
    <property type="entry name" value="ENERGY-COUPLING FACTOR TRANSPORTER ATP-BINDING PROTEIN ECFA2"/>
    <property type="match status" value="1"/>
</dbReference>
<keyword evidence="7" id="KW-1278">Translocase</keyword>
<dbReference type="PROSITE" id="PS00211">
    <property type="entry name" value="ABC_TRANSPORTER_1"/>
    <property type="match status" value="2"/>
</dbReference>
<evidence type="ECO:0000256" key="6">
    <source>
        <dbReference type="ARBA" id="ARBA00022840"/>
    </source>
</evidence>
<dbReference type="CDD" id="cd03225">
    <property type="entry name" value="ABC_cobalt_CbiO_domain1"/>
    <property type="match status" value="2"/>
</dbReference>
<dbReference type="SUPFAM" id="SSF52540">
    <property type="entry name" value="P-loop containing nucleoside triphosphate hydrolases"/>
    <property type="match status" value="2"/>
</dbReference>
<evidence type="ECO:0000313" key="12">
    <source>
        <dbReference type="Proteomes" id="UP000325218"/>
    </source>
</evidence>
<dbReference type="AlphaFoldDB" id="A0A5D0CNS4"/>
<evidence type="ECO:0000256" key="9">
    <source>
        <dbReference type="SAM" id="MobiDB-lite"/>
    </source>
</evidence>
<dbReference type="InterPro" id="IPR050095">
    <property type="entry name" value="ECF_ABC_transporter_ATP-bd"/>
</dbReference>
<evidence type="ECO:0000256" key="1">
    <source>
        <dbReference type="ARBA" id="ARBA00004202"/>
    </source>
</evidence>
<keyword evidence="5" id="KW-0547">Nucleotide-binding</keyword>
<proteinExistence type="inferred from homology"/>
<dbReference type="InterPro" id="IPR003439">
    <property type="entry name" value="ABC_transporter-like_ATP-bd"/>
</dbReference>
<feature type="domain" description="ABC transporter" evidence="10">
    <location>
        <begin position="332"/>
        <end position="573"/>
    </location>
</feature>
<dbReference type="PANTHER" id="PTHR43553">
    <property type="entry name" value="HEAVY METAL TRANSPORTER"/>
    <property type="match status" value="1"/>
</dbReference>
<organism evidence="11 12">
    <name type="scientific">Paenibacillus faecis</name>
    <dbReference type="NCBI Taxonomy" id="862114"/>
    <lineage>
        <taxon>Bacteria</taxon>
        <taxon>Bacillati</taxon>
        <taxon>Bacillota</taxon>
        <taxon>Bacilli</taxon>
        <taxon>Bacillales</taxon>
        <taxon>Paenibacillaceae</taxon>
        <taxon>Paenibacillus</taxon>
    </lineage>
</organism>
<name>A0A5D0CNS4_9BACL</name>
<feature type="region of interest" description="Disordered" evidence="9">
    <location>
        <begin position="1"/>
        <end position="22"/>
    </location>
</feature>
<evidence type="ECO:0000256" key="2">
    <source>
        <dbReference type="ARBA" id="ARBA00005417"/>
    </source>
</evidence>
<reference evidence="11 12" key="1">
    <citation type="submission" date="2019-08" db="EMBL/GenBank/DDBJ databases">
        <title>Genome sequencing of Paenibacillus faecis DSM 23593(T).</title>
        <authorList>
            <person name="Kook J.-K."/>
            <person name="Park S.-N."/>
            <person name="Lim Y.K."/>
        </authorList>
    </citation>
    <scope>NUCLEOTIDE SEQUENCE [LARGE SCALE GENOMIC DNA]</scope>
    <source>
        <strain evidence="11 12">DSM 23593</strain>
    </source>
</reference>
<evidence type="ECO:0000256" key="5">
    <source>
        <dbReference type="ARBA" id="ARBA00022741"/>
    </source>
</evidence>
<dbReference type="EMBL" id="VSDO01000005">
    <property type="protein sequence ID" value="TYA10874.1"/>
    <property type="molecule type" value="Genomic_DNA"/>
</dbReference>